<evidence type="ECO:0000256" key="3">
    <source>
        <dbReference type="ARBA" id="ARBA00022475"/>
    </source>
</evidence>
<dbReference type="GO" id="GO:0017038">
    <property type="term" value="P:protein import"/>
    <property type="evidence" value="ECO:0007669"/>
    <property type="project" value="TreeGrafter"/>
</dbReference>
<dbReference type="KEGG" id="tzo:THMIRHAT_11040"/>
<evidence type="ECO:0000256" key="7">
    <source>
        <dbReference type="ARBA" id="ARBA00023136"/>
    </source>
</evidence>
<proteinExistence type="inferred from homology"/>
<dbReference type="PANTHER" id="PTHR30625:SF15">
    <property type="entry name" value="BIOPOLYMER TRANSPORT PROTEIN EXBB"/>
    <property type="match status" value="1"/>
</dbReference>
<evidence type="ECO:0000256" key="5">
    <source>
        <dbReference type="ARBA" id="ARBA00022927"/>
    </source>
</evidence>
<dbReference type="Proteomes" id="UP000501466">
    <property type="component" value="Chromosome"/>
</dbReference>
<reference evidence="12" key="1">
    <citation type="submission" date="2019-11" db="EMBL/GenBank/DDBJ databases">
        <title>Isolation and characterization of two novel species in the genus Thiomicrorhabdus.</title>
        <authorList>
            <person name="Mochizuki J."/>
            <person name="Kojima H."/>
            <person name="Fukui M."/>
        </authorList>
    </citation>
    <scope>NUCLEOTIDE SEQUENCE [LARGE SCALE GENOMIC DNA]</scope>
    <source>
        <strain evidence="12">AkT22</strain>
    </source>
</reference>
<protein>
    <submittedName>
        <fullName evidence="11">TonB-system energizer ExbB</fullName>
    </submittedName>
</protein>
<evidence type="ECO:0000256" key="8">
    <source>
        <dbReference type="RuleBase" id="RU004057"/>
    </source>
</evidence>
<dbReference type="AlphaFoldDB" id="A0A6F8PMR1"/>
<evidence type="ECO:0000256" key="4">
    <source>
        <dbReference type="ARBA" id="ARBA00022692"/>
    </source>
</evidence>
<dbReference type="GO" id="GO:0005886">
    <property type="term" value="C:plasma membrane"/>
    <property type="evidence" value="ECO:0007669"/>
    <property type="project" value="UniProtKB-SubCell"/>
</dbReference>
<keyword evidence="12" id="KW-1185">Reference proteome</keyword>
<keyword evidence="5 8" id="KW-0653">Protein transport</keyword>
<dbReference type="EMBL" id="AP021888">
    <property type="protein sequence ID" value="BBP43358.1"/>
    <property type="molecule type" value="Genomic_DNA"/>
</dbReference>
<dbReference type="GO" id="GO:0055085">
    <property type="term" value="P:transmembrane transport"/>
    <property type="evidence" value="ECO:0007669"/>
    <property type="project" value="InterPro"/>
</dbReference>
<comment type="similarity">
    <text evidence="8">Belongs to the exbB/tolQ family.</text>
</comment>
<keyword evidence="3" id="KW-1003">Cell membrane</keyword>
<dbReference type="PANTHER" id="PTHR30625">
    <property type="entry name" value="PROTEIN TOLQ"/>
    <property type="match status" value="1"/>
</dbReference>
<accession>A0A6F8PMR1</accession>
<evidence type="ECO:0000256" key="2">
    <source>
        <dbReference type="ARBA" id="ARBA00022448"/>
    </source>
</evidence>
<dbReference type="InterPro" id="IPR050790">
    <property type="entry name" value="ExbB/TolQ_transport"/>
</dbReference>
<name>A0A6F8PMR1_9GAMM</name>
<feature type="transmembrane region" description="Helical" evidence="9">
    <location>
        <begin position="62"/>
        <end position="83"/>
    </location>
</feature>
<evidence type="ECO:0000313" key="11">
    <source>
        <dbReference type="EMBL" id="BBP43358.1"/>
    </source>
</evidence>
<feature type="transmembrane region" description="Helical" evidence="9">
    <location>
        <begin position="95"/>
        <end position="121"/>
    </location>
</feature>
<keyword evidence="4 9" id="KW-0812">Transmembrane</keyword>
<evidence type="ECO:0000259" key="10">
    <source>
        <dbReference type="Pfam" id="PF01618"/>
    </source>
</evidence>
<dbReference type="RefSeq" id="WP_173291172.1">
    <property type="nucleotide sequence ID" value="NZ_AP021888.1"/>
</dbReference>
<gene>
    <name evidence="11" type="primary">exbB2</name>
    <name evidence="11" type="ORF">THMIRHAT_11040</name>
</gene>
<dbReference type="InterPro" id="IPR002898">
    <property type="entry name" value="MotA_ExbB_proton_chnl"/>
</dbReference>
<evidence type="ECO:0000256" key="9">
    <source>
        <dbReference type="SAM" id="Phobius"/>
    </source>
</evidence>
<sequence>MEILKAYLDISVFGILGFMAFIALWMTLERLFYFKKVQPENYHHIELLQVDLTKNLTTISTIGANAPYIGLLGTVLGILITFYELGHQHTLETGAIMMGLALALKATAAGIALAIPSIMAYNGLMRKVDVLSAQFKAHQDLKTQD</sequence>
<evidence type="ECO:0000256" key="6">
    <source>
        <dbReference type="ARBA" id="ARBA00022989"/>
    </source>
</evidence>
<keyword evidence="7 9" id="KW-0472">Membrane</keyword>
<dbReference type="InterPro" id="IPR014172">
    <property type="entry name" value="TonB_ExbB_2"/>
</dbReference>
<organism evidence="11 12">
    <name type="scientific">Thiosulfativibrio zosterae</name>
    <dbReference type="NCBI Taxonomy" id="2675053"/>
    <lineage>
        <taxon>Bacteria</taxon>
        <taxon>Pseudomonadati</taxon>
        <taxon>Pseudomonadota</taxon>
        <taxon>Gammaproteobacteria</taxon>
        <taxon>Thiotrichales</taxon>
        <taxon>Piscirickettsiaceae</taxon>
        <taxon>Thiosulfativibrio</taxon>
    </lineage>
</organism>
<evidence type="ECO:0000313" key="12">
    <source>
        <dbReference type="Proteomes" id="UP000501466"/>
    </source>
</evidence>
<feature type="transmembrane region" description="Helical" evidence="9">
    <location>
        <begin position="6"/>
        <end position="28"/>
    </location>
</feature>
<keyword evidence="6 9" id="KW-1133">Transmembrane helix</keyword>
<keyword evidence="2 8" id="KW-0813">Transport</keyword>
<feature type="domain" description="MotA/TolQ/ExbB proton channel" evidence="10">
    <location>
        <begin position="48"/>
        <end position="136"/>
    </location>
</feature>
<dbReference type="NCBIfam" id="TIGR02805">
    <property type="entry name" value="exbB2"/>
    <property type="match status" value="1"/>
</dbReference>
<comment type="subcellular location">
    <subcellularLocation>
        <location evidence="1">Cell membrane</location>
        <topology evidence="1">Multi-pass membrane protein</topology>
    </subcellularLocation>
    <subcellularLocation>
        <location evidence="8">Membrane</location>
        <topology evidence="8">Multi-pass membrane protein</topology>
    </subcellularLocation>
</comment>
<evidence type="ECO:0000256" key="1">
    <source>
        <dbReference type="ARBA" id="ARBA00004651"/>
    </source>
</evidence>
<dbReference type="Pfam" id="PF01618">
    <property type="entry name" value="MotA_ExbB"/>
    <property type="match status" value="1"/>
</dbReference>